<gene>
    <name evidence="2" type="ORF">PYW07_008128</name>
</gene>
<evidence type="ECO:0000313" key="2">
    <source>
        <dbReference type="EMBL" id="KAJ8724148.1"/>
    </source>
</evidence>
<evidence type="ECO:0000313" key="3">
    <source>
        <dbReference type="Proteomes" id="UP001231518"/>
    </source>
</evidence>
<keyword evidence="3" id="KW-1185">Reference proteome</keyword>
<feature type="region of interest" description="Disordered" evidence="1">
    <location>
        <begin position="1"/>
        <end position="60"/>
    </location>
</feature>
<name>A0AAD7YRR7_MYTSE</name>
<proteinExistence type="predicted"/>
<dbReference type="Proteomes" id="UP001231518">
    <property type="component" value="Chromosome 20"/>
</dbReference>
<feature type="compositionally biased region" description="Polar residues" evidence="1">
    <location>
        <begin position="7"/>
        <end position="18"/>
    </location>
</feature>
<evidence type="ECO:0008006" key="4">
    <source>
        <dbReference type="Google" id="ProtNLM"/>
    </source>
</evidence>
<dbReference type="AlphaFoldDB" id="A0AAD7YRR7"/>
<protein>
    <recommendedName>
        <fullName evidence="4">Nucleic-acid-binding protein from transposon X-element</fullName>
    </recommendedName>
</protein>
<feature type="compositionally biased region" description="Basic and acidic residues" evidence="1">
    <location>
        <begin position="39"/>
        <end position="48"/>
    </location>
</feature>
<feature type="compositionally biased region" description="Basic residues" evidence="1">
    <location>
        <begin position="29"/>
        <end position="38"/>
    </location>
</feature>
<sequence length="407" mass="45787">MERYLQRSDSSGSLNSKRPATENADDWRKPKRPAVSKHAKFDSTRDVPTRNTFEDLPVDGAEKSPSNEFYLKAIAKVKRTGHIPPIILDIKTDWTHEALKEKISKLTQRYHLQYRNGGKVAILCHTPDAHQAVKDGLRLQNASFVTFTRKDEKVPKTVIHGLPAYVEEDLPNELENLGFTGASVKPLKSRSGLINPCPPFLVQLQAGADILKFRQIKYLCNCVVTISKFKPNRSHGTQCFRCQDFGHASINCNKPPRCVKCIAPHATADCNKTDRTEPAQCCNCNEAHPANYKKCSVRMAYLETIEKKALERKPVTPMLPPKPPPVTNKMFPPTSAWRPVVNSNISNATPLLNPTPMDQVTIGHNDESTKEMFEILLVLRKIKPQFVACTSWLDKVMLVLTHLGKYV</sequence>
<organism evidence="2 3">
    <name type="scientific">Mythimna separata</name>
    <name type="common">Oriental armyworm</name>
    <name type="synonym">Pseudaletia separata</name>
    <dbReference type="NCBI Taxonomy" id="271217"/>
    <lineage>
        <taxon>Eukaryota</taxon>
        <taxon>Metazoa</taxon>
        <taxon>Ecdysozoa</taxon>
        <taxon>Arthropoda</taxon>
        <taxon>Hexapoda</taxon>
        <taxon>Insecta</taxon>
        <taxon>Pterygota</taxon>
        <taxon>Neoptera</taxon>
        <taxon>Endopterygota</taxon>
        <taxon>Lepidoptera</taxon>
        <taxon>Glossata</taxon>
        <taxon>Ditrysia</taxon>
        <taxon>Noctuoidea</taxon>
        <taxon>Noctuidae</taxon>
        <taxon>Noctuinae</taxon>
        <taxon>Hadenini</taxon>
        <taxon>Mythimna</taxon>
    </lineage>
</organism>
<comment type="caution">
    <text evidence="2">The sequence shown here is derived from an EMBL/GenBank/DDBJ whole genome shotgun (WGS) entry which is preliminary data.</text>
</comment>
<reference evidence="2" key="1">
    <citation type="submission" date="2023-03" db="EMBL/GenBank/DDBJ databases">
        <title>Chromosome-level genomes of two armyworms, Mythimna separata and Mythimna loreyi, provide insights into the biosynthesis and reception of sex pheromones.</title>
        <authorList>
            <person name="Zhao H."/>
        </authorList>
    </citation>
    <scope>NUCLEOTIDE SEQUENCE</scope>
    <source>
        <strain evidence="2">BeijingLab</strain>
        <tissue evidence="2">Pupa</tissue>
    </source>
</reference>
<accession>A0AAD7YRR7</accession>
<dbReference type="EMBL" id="JARGEI010000011">
    <property type="protein sequence ID" value="KAJ8724148.1"/>
    <property type="molecule type" value="Genomic_DNA"/>
</dbReference>
<evidence type="ECO:0000256" key="1">
    <source>
        <dbReference type="SAM" id="MobiDB-lite"/>
    </source>
</evidence>